<dbReference type="EMBL" id="AFZX01000010">
    <property type="protein sequence ID" value="EHL08985.1"/>
    <property type="molecule type" value="Genomic_DNA"/>
</dbReference>
<dbReference type="RefSeq" id="WP_005808521.1">
    <property type="nucleotide sequence ID" value="NZ_JH414441.1"/>
</dbReference>
<reference evidence="1 2" key="1">
    <citation type="submission" date="2011-08" db="EMBL/GenBank/DDBJ databases">
        <authorList>
            <person name="Weinstock G."/>
            <person name="Sodergren E."/>
            <person name="Clifton S."/>
            <person name="Fulton L."/>
            <person name="Fulton B."/>
            <person name="Courtney L."/>
            <person name="Fronick C."/>
            <person name="Harrison M."/>
            <person name="Strong C."/>
            <person name="Farmer C."/>
            <person name="Delahaunty K."/>
            <person name="Markovic C."/>
            <person name="Hall O."/>
            <person name="Minx P."/>
            <person name="Tomlinson C."/>
            <person name="Mitreva M."/>
            <person name="Hou S."/>
            <person name="Chen J."/>
            <person name="Wollam A."/>
            <person name="Pepin K.H."/>
            <person name="Johnson M."/>
            <person name="Bhonagiri V."/>
            <person name="Zhang X."/>
            <person name="Suruliraj S."/>
            <person name="Warren W."/>
            <person name="Chinwalla A."/>
            <person name="Mardis E.R."/>
            <person name="Wilson R.K."/>
        </authorList>
    </citation>
    <scope>NUCLEOTIDE SEQUENCE [LARGE SCALE GENOMIC DNA]</scope>
    <source>
        <strain evidence="1 2">DP7</strain>
    </source>
</reference>
<dbReference type="AlphaFoldDB" id="G9XHI3"/>
<evidence type="ECO:0000313" key="2">
    <source>
        <dbReference type="Proteomes" id="UP000004416"/>
    </source>
</evidence>
<comment type="caution">
    <text evidence="1">The sequence shown here is derived from an EMBL/GenBank/DDBJ whole genome shotgun (WGS) entry which is preliminary data.</text>
</comment>
<dbReference type="InterPro" id="IPR056914">
    <property type="entry name" value="Gp53-like"/>
</dbReference>
<evidence type="ECO:0000313" key="1">
    <source>
        <dbReference type="EMBL" id="EHL08985.1"/>
    </source>
</evidence>
<proteinExistence type="predicted"/>
<dbReference type="HOGENOM" id="CLU_1575746_0_0_9"/>
<protein>
    <submittedName>
        <fullName evidence="1">Uncharacterized protein</fullName>
    </submittedName>
</protein>
<gene>
    <name evidence="1" type="ORF">HMPREF0322_00408</name>
</gene>
<sequence>MPGQAIGIQMQFGYPGTFARNGDCLIINRPVKGSDTEGPKFGDPVVLNSDNTFSKFGATGTAASFAGVAVREVKQTTDYLGSVGQYLPSQPCDVIERGNVSVVCNVGTPTAGGAVYIRITANESIPAGVVGGFEAAADGANTVQITNAKWATGLKDSNNVTELAILNRINP</sequence>
<dbReference type="Pfam" id="PF23982">
    <property type="entry name" value="XM1_gp53_minor_capsid"/>
    <property type="match status" value="1"/>
</dbReference>
<organism evidence="1 2">
    <name type="scientific">Desulfitobacterium hafniense DP7</name>
    <dbReference type="NCBI Taxonomy" id="537010"/>
    <lineage>
        <taxon>Bacteria</taxon>
        <taxon>Bacillati</taxon>
        <taxon>Bacillota</taxon>
        <taxon>Clostridia</taxon>
        <taxon>Eubacteriales</taxon>
        <taxon>Desulfitobacteriaceae</taxon>
        <taxon>Desulfitobacterium</taxon>
    </lineage>
</organism>
<dbReference type="Proteomes" id="UP000004416">
    <property type="component" value="Unassembled WGS sequence"/>
</dbReference>
<accession>G9XHI3</accession>
<name>G9XHI3_DESHA</name>